<keyword evidence="3 7" id="KW-0812">Transmembrane</keyword>
<feature type="transmembrane region" description="Helical" evidence="7">
    <location>
        <begin position="530"/>
        <end position="554"/>
    </location>
</feature>
<evidence type="ECO:0000313" key="9">
    <source>
        <dbReference type="EMBL" id="KAF3128584.1"/>
    </source>
</evidence>
<dbReference type="Proteomes" id="UP000480548">
    <property type="component" value="Unassembled WGS sequence"/>
</dbReference>
<feature type="compositionally biased region" description="Basic and acidic residues" evidence="6">
    <location>
        <begin position="23"/>
        <end position="40"/>
    </location>
</feature>
<keyword evidence="4 7" id="KW-1133">Transmembrane helix</keyword>
<feature type="transmembrane region" description="Helical" evidence="7">
    <location>
        <begin position="405"/>
        <end position="422"/>
    </location>
</feature>
<protein>
    <recommendedName>
        <fullName evidence="8">Major facilitator superfamily (MFS) profile domain-containing protein</fullName>
    </recommendedName>
</protein>
<dbReference type="FunFam" id="1.20.1720.10:FF:000012">
    <property type="entry name" value="MFS toxin efflux pump (AflT)"/>
    <property type="match status" value="1"/>
</dbReference>
<dbReference type="Gene3D" id="1.20.1720.10">
    <property type="entry name" value="Multidrug resistance protein D"/>
    <property type="match status" value="1"/>
</dbReference>
<feature type="transmembrane region" description="Helical" evidence="7">
    <location>
        <begin position="270"/>
        <end position="290"/>
    </location>
</feature>
<dbReference type="Pfam" id="PF07690">
    <property type="entry name" value="MFS_1"/>
    <property type="match status" value="1"/>
</dbReference>
<feature type="domain" description="Major facilitator superfamily (MFS) profile" evidence="8">
    <location>
        <begin position="70"/>
        <end position="572"/>
    </location>
</feature>
<dbReference type="PANTHER" id="PTHR23501:SF177">
    <property type="entry name" value="MAJOR FACILITATOR SUPERFAMILY (MFS) PROFILE DOMAIN-CONTAINING PROTEIN-RELATED"/>
    <property type="match status" value="1"/>
</dbReference>
<evidence type="ECO:0000256" key="5">
    <source>
        <dbReference type="ARBA" id="ARBA00023136"/>
    </source>
</evidence>
<dbReference type="SUPFAM" id="SSF103473">
    <property type="entry name" value="MFS general substrate transporter"/>
    <property type="match status" value="2"/>
</dbReference>
<evidence type="ECO:0000256" key="4">
    <source>
        <dbReference type="ARBA" id="ARBA00022989"/>
    </source>
</evidence>
<feature type="transmembrane region" description="Helical" evidence="7">
    <location>
        <begin position="380"/>
        <end position="398"/>
    </location>
</feature>
<dbReference type="Gene3D" id="1.20.1250.20">
    <property type="entry name" value="MFS general substrate transporter like domains"/>
    <property type="match status" value="1"/>
</dbReference>
<feature type="transmembrane region" description="Helical" evidence="7">
    <location>
        <begin position="197"/>
        <end position="217"/>
    </location>
</feature>
<feature type="transmembrane region" description="Helical" evidence="7">
    <location>
        <begin position="141"/>
        <end position="160"/>
    </location>
</feature>
<reference evidence="9 10" key="1">
    <citation type="submission" date="2019-06" db="EMBL/GenBank/DDBJ databases">
        <authorList>
            <person name="Palmer J.M."/>
        </authorList>
    </citation>
    <scope>NUCLEOTIDE SEQUENCE [LARGE SCALE GENOMIC DNA]</scope>
    <source>
        <strain evidence="9 10">TWF703</strain>
    </source>
</reference>
<feature type="transmembrane region" description="Helical" evidence="7">
    <location>
        <begin position="434"/>
        <end position="455"/>
    </location>
</feature>
<name>A0A7C8JVK6_ORBOL</name>
<keyword evidence="2" id="KW-0813">Transport</keyword>
<evidence type="ECO:0000256" key="6">
    <source>
        <dbReference type="SAM" id="MobiDB-lite"/>
    </source>
</evidence>
<feature type="region of interest" description="Disordered" evidence="6">
    <location>
        <begin position="1"/>
        <end position="40"/>
    </location>
</feature>
<dbReference type="AlphaFoldDB" id="A0A7C8JVK6"/>
<dbReference type="PROSITE" id="PS50850">
    <property type="entry name" value="MFS"/>
    <property type="match status" value="1"/>
</dbReference>
<proteinExistence type="predicted"/>
<comment type="subcellular location">
    <subcellularLocation>
        <location evidence="1">Membrane</location>
        <topology evidence="1">Multi-pass membrane protein</topology>
    </subcellularLocation>
</comment>
<evidence type="ECO:0000256" key="7">
    <source>
        <dbReference type="SAM" id="Phobius"/>
    </source>
</evidence>
<comment type="caution">
    <text evidence="9">The sequence shown here is derived from an EMBL/GenBank/DDBJ whole genome shotgun (WGS) entry which is preliminary data.</text>
</comment>
<dbReference type="InterPro" id="IPR020846">
    <property type="entry name" value="MFS_dom"/>
</dbReference>
<feature type="transmembrane region" description="Helical" evidence="7">
    <location>
        <begin position="166"/>
        <end position="190"/>
    </location>
</feature>
<dbReference type="PANTHER" id="PTHR23501">
    <property type="entry name" value="MAJOR FACILITATOR SUPERFAMILY"/>
    <property type="match status" value="1"/>
</dbReference>
<dbReference type="InterPro" id="IPR011701">
    <property type="entry name" value="MFS"/>
</dbReference>
<evidence type="ECO:0000256" key="3">
    <source>
        <dbReference type="ARBA" id="ARBA00022692"/>
    </source>
</evidence>
<dbReference type="CDD" id="cd17502">
    <property type="entry name" value="MFS_Azr1_MDR_like"/>
    <property type="match status" value="1"/>
</dbReference>
<dbReference type="GO" id="GO:0005886">
    <property type="term" value="C:plasma membrane"/>
    <property type="evidence" value="ECO:0007669"/>
    <property type="project" value="TreeGrafter"/>
</dbReference>
<dbReference type="GO" id="GO:0022857">
    <property type="term" value="F:transmembrane transporter activity"/>
    <property type="evidence" value="ECO:0007669"/>
    <property type="project" value="InterPro"/>
</dbReference>
<sequence length="572" mass="61427">MSVTTNSLQPDVANSRPESNFPMDEKDPMANKNATDDDIRSDINLERKSAELSIHHGGEEYPQGMKRFIIVLALILAIFLASLDMLTFPLKTIVATAIPRITDEFHGLDKVSWYGSAFFMTNGGFQSSWGKAYKYFPLKTVFLACIIVFEIGSLICAVAQNSTTLIVGRAVTGLGAAGIGTGAYTIIAFIAEPAKRAMYTGFVGMSFGFASVLGPLLGGAFTDHVSWRWCFYINLPIGGLSALIILFFFRAPSGAKPVPATLKEKILQMDFVGAFMIMGAITAYMLALQYGGQTKAWNSSTVIGLLVGFVMIFMVFGIWEFCQDERAMIVPRLIKQRAILVSCLFTFSFVGSYYLVIYYLPIYFQSVHDASPTMSGVRNLPLIISVTISMILSGIFVSKTGITNPIKVVGAVIAIIASGLLYTLDVDTSAGKWIGYQVLGGVGWGIAFQLPIIVGQAYSDPTDVSSVTAMVLLFQCVGGSFFVAAGQSAFVNKLLASLPQTPDIDPMMVVATGATEIRHAFPAQYVPDIVAAYMAGIRVSLAIPIGAAGVGLIISLFGKWNRINAAAPTAAA</sequence>
<dbReference type="FunFam" id="1.20.1250.20:FF:000196">
    <property type="entry name" value="MFS toxin efflux pump (AflT)"/>
    <property type="match status" value="1"/>
</dbReference>
<evidence type="ECO:0000256" key="1">
    <source>
        <dbReference type="ARBA" id="ARBA00004141"/>
    </source>
</evidence>
<evidence type="ECO:0000256" key="2">
    <source>
        <dbReference type="ARBA" id="ARBA00022448"/>
    </source>
</evidence>
<evidence type="ECO:0000313" key="10">
    <source>
        <dbReference type="Proteomes" id="UP000480548"/>
    </source>
</evidence>
<organism evidence="9 10">
    <name type="scientific">Orbilia oligospora</name>
    <name type="common">Nematode-trapping fungus</name>
    <name type="synonym">Arthrobotrys oligospora</name>
    <dbReference type="NCBI Taxonomy" id="2813651"/>
    <lineage>
        <taxon>Eukaryota</taxon>
        <taxon>Fungi</taxon>
        <taxon>Dikarya</taxon>
        <taxon>Ascomycota</taxon>
        <taxon>Pezizomycotina</taxon>
        <taxon>Orbiliomycetes</taxon>
        <taxon>Orbiliales</taxon>
        <taxon>Orbiliaceae</taxon>
        <taxon>Orbilia</taxon>
    </lineage>
</organism>
<gene>
    <name evidence="9" type="ORF">TWF703_009334</name>
</gene>
<dbReference type="InterPro" id="IPR036259">
    <property type="entry name" value="MFS_trans_sf"/>
</dbReference>
<dbReference type="EMBL" id="WIQZ01000069">
    <property type="protein sequence ID" value="KAF3128584.1"/>
    <property type="molecule type" value="Genomic_DNA"/>
</dbReference>
<feature type="transmembrane region" description="Helical" evidence="7">
    <location>
        <begin position="68"/>
        <end position="91"/>
    </location>
</feature>
<feature type="transmembrane region" description="Helical" evidence="7">
    <location>
        <begin position="339"/>
        <end position="360"/>
    </location>
</feature>
<feature type="transmembrane region" description="Helical" evidence="7">
    <location>
        <begin position="229"/>
        <end position="249"/>
    </location>
</feature>
<keyword evidence="5 7" id="KW-0472">Membrane</keyword>
<evidence type="ECO:0000259" key="8">
    <source>
        <dbReference type="PROSITE" id="PS50850"/>
    </source>
</evidence>
<feature type="transmembrane region" description="Helical" evidence="7">
    <location>
        <begin position="467"/>
        <end position="490"/>
    </location>
</feature>
<feature type="transmembrane region" description="Helical" evidence="7">
    <location>
        <begin position="296"/>
        <end position="319"/>
    </location>
</feature>
<accession>A0A7C8JVK6</accession>